<dbReference type="PANTHER" id="PTHR44688:SF16">
    <property type="entry name" value="DNA-BINDING TRANSCRIPTIONAL ACTIVATOR DEVR_DOSR"/>
    <property type="match status" value="1"/>
</dbReference>
<dbReference type="InterPro" id="IPR016032">
    <property type="entry name" value="Sig_transdc_resp-reg_C-effctor"/>
</dbReference>
<dbReference type="Proteomes" id="UP000476934">
    <property type="component" value="Unassembled WGS sequence"/>
</dbReference>
<dbReference type="PROSITE" id="PS50043">
    <property type="entry name" value="HTH_LUXR_2"/>
    <property type="match status" value="1"/>
</dbReference>
<dbReference type="EMBL" id="JAAIWK010000018">
    <property type="protein sequence ID" value="NEY20592.1"/>
    <property type="molecule type" value="Genomic_DNA"/>
</dbReference>
<dbReference type="SMART" id="SM00421">
    <property type="entry name" value="HTH_LUXR"/>
    <property type="match status" value="1"/>
</dbReference>
<dbReference type="SUPFAM" id="SSF46894">
    <property type="entry name" value="C-terminal effector domain of the bipartite response regulators"/>
    <property type="match status" value="1"/>
</dbReference>
<dbReference type="AlphaFoldDB" id="A0A6M0P7C1"/>
<keyword evidence="1" id="KW-0805">Transcription regulation</keyword>
<keyword evidence="3" id="KW-0804">Transcription</keyword>
<dbReference type="GO" id="GO:0003677">
    <property type="term" value="F:DNA binding"/>
    <property type="evidence" value="ECO:0007669"/>
    <property type="project" value="UniProtKB-KW"/>
</dbReference>
<keyword evidence="2" id="KW-0238">DNA-binding</keyword>
<dbReference type="RefSeq" id="WP_025729235.1">
    <property type="nucleotide sequence ID" value="NZ_JAAIWK010000018.1"/>
</dbReference>
<dbReference type="PROSITE" id="PS00622">
    <property type="entry name" value="HTH_LUXR_1"/>
    <property type="match status" value="1"/>
</dbReference>
<keyword evidence="6" id="KW-1185">Reference proteome</keyword>
<dbReference type="GO" id="GO:0006355">
    <property type="term" value="P:regulation of DNA-templated transcription"/>
    <property type="evidence" value="ECO:0007669"/>
    <property type="project" value="InterPro"/>
</dbReference>
<comment type="caution">
    <text evidence="5">The sequence shown here is derived from an EMBL/GenBank/DDBJ whole genome shotgun (WGS) entry which is preliminary data.</text>
</comment>
<dbReference type="Pfam" id="PF00196">
    <property type="entry name" value="GerE"/>
    <property type="match status" value="1"/>
</dbReference>
<dbReference type="InterPro" id="IPR000792">
    <property type="entry name" value="Tscrpt_reg_LuxR_C"/>
</dbReference>
<evidence type="ECO:0000256" key="3">
    <source>
        <dbReference type="ARBA" id="ARBA00023163"/>
    </source>
</evidence>
<evidence type="ECO:0000313" key="6">
    <source>
        <dbReference type="Proteomes" id="UP000476934"/>
    </source>
</evidence>
<evidence type="ECO:0000259" key="4">
    <source>
        <dbReference type="PROSITE" id="PS50043"/>
    </source>
</evidence>
<dbReference type="PANTHER" id="PTHR44688">
    <property type="entry name" value="DNA-BINDING TRANSCRIPTIONAL ACTIVATOR DEVR_DOSR"/>
    <property type="match status" value="1"/>
</dbReference>
<sequence length="205" mass="24007">MDAINILLICKHSQERERIEQFLKENQHFQLTEELNGNCPQIYLIVASDGFQEDCGKMIKQLRKKCPLAKLVIVSSASINSLLEAMRCGADGYLPNILDKQLWQQYLQELVCGEQRFSAKVGEQMLEMFENVQRYLVAKTLTTREREIIQWVAEGSTNKEIAERLMISEYTVKNHLKNIFHKLQISNRVQLVRYALIFEDRQKRK</sequence>
<accession>A0A6M0P7C1</accession>
<name>A0A6M0P7C1_9BACI</name>
<dbReference type="OrthoDB" id="9815744at2"/>
<protein>
    <submittedName>
        <fullName evidence="5">Response regulator transcription factor</fullName>
    </submittedName>
</protein>
<evidence type="ECO:0000313" key="5">
    <source>
        <dbReference type="EMBL" id="NEY20592.1"/>
    </source>
</evidence>
<reference evidence="5 6" key="1">
    <citation type="submission" date="2020-03" db="EMBL/GenBank/DDBJ databases">
        <title>Bacillus aquiflavi sp. nov., isolated from yellow water of strong flavor Chinese baijiu in Yibin region of China.</title>
        <authorList>
            <person name="Xie J."/>
        </authorList>
    </citation>
    <scope>NUCLEOTIDE SEQUENCE [LARGE SCALE GENOMIC DNA]</scope>
    <source>
        <strain evidence="5 6">Gsoil 114</strain>
    </source>
</reference>
<evidence type="ECO:0000256" key="1">
    <source>
        <dbReference type="ARBA" id="ARBA00023015"/>
    </source>
</evidence>
<dbReference type="Gene3D" id="3.40.50.2300">
    <property type="match status" value="1"/>
</dbReference>
<dbReference type="PRINTS" id="PR00038">
    <property type="entry name" value="HTHLUXR"/>
</dbReference>
<dbReference type="FunFam" id="1.10.10.10:FF:000153">
    <property type="entry name" value="LuxR family transcriptional regulator"/>
    <property type="match status" value="1"/>
</dbReference>
<feature type="domain" description="HTH luxR-type" evidence="4">
    <location>
        <begin position="134"/>
        <end position="199"/>
    </location>
</feature>
<gene>
    <name evidence="5" type="ORF">G4D61_11560</name>
</gene>
<proteinExistence type="predicted"/>
<dbReference type="CDD" id="cd06170">
    <property type="entry name" value="LuxR_C_like"/>
    <property type="match status" value="1"/>
</dbReference>
<evidence type="ECO:0000256" key="2">
    <source>
        <dbReference type="ARBA" id="ARBA00023125"/>
    </source>
</evidence>
<organism evidence="5 6">
    <name type="scientific">Heyndrickxia ginsengihumi</name>
    <dbReference type="NCBI Taxonomy" id="363870"/>
    <lineage>
        <taxon>Bacteria</taxon>
        <taxon>Bacillati</taxon>
        <taxon>Bacillota</taxon>
        <taxon>Bacilli</taxon>
        <taxon>Bacillales</taxon>
        <taxon>Bacillaceae</taxon>
        <taxon>Heyndrickxia</taxon>
    </lineage>
</organism>